<dbReference type="SUPFAM" id="SSF102588">
    <property type="entry name" value="LmbE-like"/>
    <property type="match status" value="1"/>
</dbReference>
<gene>
    <name evidence="2" type="ORF">EV192_112383</name>
</gene>
<keyword evidence="3" id="KW-1185">Reference proteome</keyword>
<evidence type="ECO:0000256" key="1">
    <source>
        <dbReference type="ARBA" id="ARBA00022833"/>
    </source>
</evidence>
<dbReference type="AlphaFoldDB" id="A0A4R2J2N8"/>
<dbReference type="GO" id="GO:0016137">
    <property type="term" value="P:glycoside metabolic process"/>
    <property type="evidence" value="ECO:0007669"/>
    <property type="project" value="UniProtKB-ARBA"/>
</dbReference>
<dbReference type="PANTHER" id="PTHR12993">
    <property type="entry name" value="N-ACETYLGLUCOSAMINYL-PHOSPHATIDYLINOSITOL DE-N-ACETYLASE-RELATED"/>
    <property type="match status" value="1"/>
</dbReference>
<dbReference type="InterPro" id="IPR024078">
    <property type="entry name" value="LmbE-like_dom_sf"/>
</dbReference>
<dbReference type="GO" id="GO:0016811">
    <property type="term" value="F:hydrolase activity, acting on carbon-nitrogen (but not peptide) bonds, in linear amides"/>
    <property type="evidence" value="ECO:0007669"/>
    <property type="project" value="TreeGrafter"/>
</dbReference>
<name>A0A4R2J2N8_9PSEU</name>
<dbReference type="Pfam" id="PF02585">
    <property type="entry name" value="PIG-L"/>
    <property type="match status" value="1"/>
</dbReference>
<sequence>MGVYAHPDDESTCAGGVFAHYADQGVRVIVVTCTNGEFGDGPNGIKPGQDGHDIDVVVATRAAELDAACRRLGVSVVERLGYHDSGMPGWERHARGEVFSTVPVQAVAARIVDLLNQHRPDVVLTHNATADHEHRDHRHAARATALAVAGSGAKLYFSAHGAAHWQRLRQALPQLARPKSQKQCALDLIDARITTRIDIRHVVARKRAALFEHVSQLGSSLAGELSLDQYEAVFGVESFIRVDGDTTGNDLFDG</sequence>
<proteinExistence type="predicted"/>
<dbReference type="Proteomes" id="UP000295680">
    <property type="component" value="Unassembled WGS sequence"/>
</dbReference>
<protein>
    <submittedName>
        <fullName evidence="2">LmbE family N-acetylglucosaminyl deacetylase</fullName>
    </submittedName>
</protein>
<dbReference type="InterPro" id="IPR003737">
    <property type="entry name" value="GlcNAc_PI_deacetylase-related"/>
</dbReference>
<dbReference type="PANTHER" id="PTHR12993:SF11">
    <property type="entry name" value="N-ACETYLGLUCOSAMINYL-PHOSPHATIDYLINOSITOL DE-N-ACETYLASE"/>
    <property type="match status" value="1"/>
</dbReference>
<reference evidence="2 3" key="1">
    <citation type="submission" date="2019-03" db="EMBL/GenBank/DDBJ databases">
        <title>Genomic Encyclopedia of Type Strains, Phase IV (KMG-IV): sequencing the most valuable type-strain genomes for metagenomic binning, comparative biology and taxonomic classification.</title>
        <authorList>
            <person name="Goeker M."/>
        </authorList>
    </citation>
    <scope>NUCLEOTIDE SEQUENCE [LARGE SCALE GENOMIC DNA]</scope>
    <source>
        <strain evidence="2 3">DSM 45934</strain>
    </source>
</reference>
<organism evidence="2 3">
    <name type="scientific">Actinocrispum wychmicini</name>
    <dbReference type="NCBI Taxonomy" id="1213861"/>
    <lineage>
        <taxon>Bacteria</taxon>
        <taxon>Bacillati</taxon>
        <taxon>Actinomycetota</taxon>
        <taxon>Actinomycetes</taxon>
        <taxon>Pseudonocardiales</taxon>
        <taxon>Pseudonocardiaceae</taxon>
        <taxon>Actinocrispum</taxon>
    </lineage>
</organism>
<keyword evidence="1" id="KW-0862">Zinc</keyword>
<dbReference type="Gene3D" id="3.40.50.10320">
    <property type="entry name" value="LmbE-like"/>
    <property type="match status" value="1"/>
</dbReference>
<accession>A0A4R2J2N8</accession>
<evidence type="ECO:0000313" key="3">
    <source>
        <dbReference type="Proteomes" id="UP000295680"/>
    </source>
</evidence>
<dbReference type="EMBL" id="SLWS01000012">
    <property type="protein sequence ID" value="TCO52651.1"/>
    <property type="molecule type" value="Genomic_DNA"/>
</dbReference>
<comment type="caution">
    <text evidence="2">The sequence shown here is derived from an EMBL/GenBank/DDBJ whole genome shotgun (WGS) entry which is preliminary data.</text>
</comment>
<evidence type="ECO:0000313" key="2">
    <source>
        <dbReference type="EMBL" id="TCO52651.1"/>
    </source>
</evidence>